<dbReference type="InterPro" id="IPR001387">
    <property type="entry name" value="Cro/C1-type_HTH"/>
</dbReference>
<gene>
    <name evidence="1" type="ORF">SAMN05216499_14221</name>
</gene>
<dbReference type="STRING" id="310782.SAMN05216499_14221"/>
<dbReference type="CDD" id="cd00093">
    <property type="entry name" value="HTH_XRE"/>
    <property type="match status" value="1"/>
</dbReference>
<dbReference type="Proteomes" id="UP000184111">
    <property type="component" value="Unassembled WGS sequence"/>
</dbReference>
<organism evidence="1 2">
    <name type="scientific">Actinacidiphila paucisporea</name>
    <dbReference type="NCBI Taxonomy" id="310782"/>
    <lineage>
        <taxon>Bacteria</taxon>
        <taxon>Bacillati</taxon>
        <taxon>Actinomycetota</taxon>
        <taxon>Actinomycetes</taxon>
        <taxon>Kitasatosporales</taxon>
        <taxon>Streptomycetaceae</taxon>
        <taxon>Actinacidiphila</taxon>
    </lineage>
</organism>
<dbReference type="EMBL" id="FRBI01000042">
    <property type="protein sequence ID" value="SHN35022.1"/>
    <property type="molecule type" value="Genomic_DNA"/>
</dbReference>
<dbReference type="RefSeq" id="WP_073502856.1">
    <property type="nucleotide sequence ID" value="NZ_FRBI01000042.1"/>
</dbReference>
<dbReference type="AlphaFoldDB" id="A0A1M7QTA6"/>
<reference evidence="1 2" key="1">
    <citation type="submission" date="2016-11" db="EMBL/GenBank/DDBJ databases">
        <authorList>
            <person name="Jaros S."/>
            <person name="Januszkiewicz K."/>
            <person name="Wedrychowicz H."/>
        </authorList>
    </citation>
    <scope>NUCLEOTIDE SEQUENCE [LARGE SCALE GENOMIC DNA]</scope>
    <source>
        <strain evidence="1 2">CGMCC 4.2025</strain>
    </source>
</reference>
<proteinExistence type="predicted"/>
<evidence type="ECO:0000313" key="1">
    <source>
        <dbReference type="EMBL" id="SHN35022.1"/>
    </source>
</evidence>
<keyword evidence="2" id="KW-1185">Reference proteome</keyword>
<accession>A0A1M7QTA6</accession>
<dbReference type="OrthoDB" id="4526040at2"/>
<protein>
    <submittedName>
        <fullName evidence="1">Uncharacterized protein</fullName>
    </submittedName>
</protein>
<evidence type="ECO:0000313" key="2">
    <source>
        <dbReference type="Proteomes" id="UP000184111"/>
    </source>
</evidence>
<sequence length="253" mass="27414">MATPNSALRATRMGLLMSQDDFARALREAGQRAGEPNDASKRLVQRWEAGVSTSPRPAYARALESVTGLPIEVLGFTPAVPQVRVCDDGKGGYDLDNSASGIAAARAMPTAQPALRGNYSGVWLSRYEYVSSSRDNQVFTGLHHVVILQHANRLTVRSLPGSSDSPLTMDLTVDGNVITGTWVEQTAEEGHYRGARYHGAIQLLSEPTGRRLTGKWVGFGTEMDVNTGPWELIFQDASTNKAAMDAYNRPPIP</sequence>
<name>A0A1M7QTA6_9ACTN</name>